<dbReference type="OrthoDB" id="3798901at2759"/>
<dbReference type="EMBL" id="ML986873">
    <property type="protein sequence ID" value="KAF2257702.1"/>
    <property type="molecule type" value="Genomic_DNA"/>
</dbReference>
<protein>
    <submittedName>
        <fullName evidence="1">Uncharacterized protein</fullName>
    </submittedName>
</protein>
<evidence type="ECO:0000313" key="1">
    <source>
        <dbReference type="EMBL" id="KAF2257702.1"/>
    </source>
</evidence>
<organism evidence="1 2">
    <name type="scientific">Lojkania enalia</name>
    <dbReference type="NCBI Taxonomy" id="147567"/>
    <lineage>
        <taxon>Eukaryota</taxon>
        <taxon>Fungi</taxon>
        <taxon>Dikarya</taxon>
        <taxon>Ascomycota</taxon>
        <taxon>Pezizomycotina</taxon>
        <taxon>Dothideomycetes</taxon>
        <taxon>Pleosporomycetidae</taxon>
        <taxon>Pleosporales</taxon>
        <taxon>Pleosporales incertae sedis</taxon>
        <taxon>Lojkania</taxon>
    </lineage>
</organism>
<sequence length="176" mass="20081">MSYPQLLCDNDLQKDYVTFSVPDHCVARKIRDDAEDDLNLRKRVAGKTLLNKLYELIELFENLNLEASPIEGRCEVQVKLCVRYATSDHPSSGPIPEVRYVIRSPKIEIPVSQRSLSSEEVSLSSDEAVDIDEDLILLYDREHPLSYRPKTILPTLYEEDENMCEGTPGLVLIDKL</sequence>
<reference evidence="2" key="1">
    <citation type="journal article" date="2020" name="Stud. Mycol.">
        <title>101 Dothideomycetes genomes: A test case for predicting lifestyles and emergence of pathogens.</title>
        <authorList>
            <person name="Haridas S."/>
            <person name="Albert R."/>
            <person name="Binder M."/>
            <person name="Bloem J."/>
            <person name="LaButti K."/>
            <person name="Salamov A."/>
            <person name="Andreopoulos B."/>
            <person name="Baker S."/>
            <person name="Barry K."/>
            <person name="Bills G."/>
            <person name="Bluhm B."/>
            <person name="Cannon C."/>
            <person name="Castanera R."/>
            <person name="Culley D."/>
            <person name="Daum C."/>
            <person name="Ezra D."/>
            <person name="Gonzalez J."/>
            <person name="Henrissat B."/>
            <person name="Kuo A."/>
            <person name="Liang C."/>
            <person name="Lipzen A."/>
            <person name="Lutzoni F."/>
            <person name="Magnuson J."/>
            <person name="Mondo S."/>
            <person name="Nolan M."/>
            <person name="Ohm R."/>
            <person name="Pangilinan J."/>
            <person name="Park H.-J."/>
            <person name="Ramirez L."/>
            <person name="Alfaro M."/>
            <person name="Sun H."/>
            <person name="Tritt A."/>
            <person name="Yoshinaga Y."/>
            <person name="Zwiers L.-H."/>
            <person name="Turgeon B."/>
            <person name="Goodwin S."/>
            <person name="Spatafora J."/>
            <person name="Crous P."/>
            <person name="Grigoriev I."/>
        </authorList>
    </citation>
    <scope>NUCLEOTIDE SEQUENCE [LARGE SCALE GENOMIC DNA]</scope>
    <source>
        <strain evidence="2">CBS 304.66</strain>
    </source>
</reference>
<dbReference type="Proteomes" id="UP000800093">
    <property type="component" value="Unassembled WGS sequence"/>
</dbReference>
<proteinExistence type="predicted"/>
<comment type="caution">
    <text evidence="1">The sequence shown here is derived from an EMBL/GenBank/DDBJ whole genome shotgun (WGS) entry which is preliminary data.</text>
</comment>
<dbReference type="AlphaFoldDB" id="A0A9P4JXV5"/>
<evidence type="ECO:0000313" key="2">
    <source>
        <dbReference type="Proteomes" id="UP000800093"/>
    </source>
</evidence>
<name>A0A9P4JXV5_9PLEO</name>
<keyword evidence="2" id="KW-1185">Reference proteome</keyword>
<gene>
    <name evidence="1" type="ORF">CC78DRAFT_599266</name>
</gene>
<accession>A0A9P4JXV5</accession>